<reference evidence="2 3" key="1">
    <citation type="submission" date="2019-12" db="EMBL/GenBank/DDBJ databases">
        <authorList>
            <person name="Alioto T."/>
            <person name="Alioto T."/>
            <person name="Gomez Garrido J."/>
        </authorList>
    </citation>
    <scope>NUCLEOTIDE SEQUENCE [LARGE SCALE GENOMIC DNA]</scope>
</reference>
<keyword evidence="3" id="KW-1185">Reference proteome</keyword>
<feature type="region of interest" description="Disordered" evidence="1">
    <location>
        <begin position="1"/>
        <end position="94"/>
    </location>
</feature>
<feature type="compositionally biased region" description="Basic and acidic residues" evidence="1">
    <location>
        <begin position="24"/>
        <end position="39"/>
    </location>
</feature>
<feature type="compositionally biased region" description="Basic and acidic residues" evidence="1">
    <location>
        <begin position="49"/>
        <end position="77"/>
    </location>
</feature>
<feature type="compositionally biased region" description="Polar residues" evidence="1">
    <location>
        <begin position="80"/>
        <end position="94"/>
    </location>
</feature>
<dbReference type="EMBL" id="CACTIH010003010">
    <property type="protein sequence ID" value="CAA2977214.1"/>
    <property type="molecule type" value="Genomic_DNA"/>
</dbReference>
<gene>
    <name evidence="2" type="ORF">OLEA9_A063395</name>
</gene>
<dbReference type="AlphaFoldDB" id="A0A8S0RDZ7"/>
<evidence type="ECO:0000256" key="1">
    <source>
        <dbReference type="SAM" id="MobiDB-lite"/>
    </source>
</evidence>
<evidence type="ECO:0000313" key="3">
    <source>
        <dbReference type="Proteomes" id="UP000594638"/>
    </source>
</evidence>
<comment type="caution">
    <text evidence="2">The sequence shown here is derived from an EMBL/GenBank/DDBJ whole genome shotgun (WGS) entry which is preliminary data.</text>
</comment>
<feature type="non-terminal residue" evidence="2">
    <location>
        <position position="1"/>
    </location>
</feature>
<evidence type="ECO:0000313" key="2">
    <source>
        <dbReference type="EMBL" id="CAA2977214.1"/>
    </source>
</evidence>
<dbReference type="Gramene" id="OE9A063395T1">
    <property type="protein sequence ID" value="OE9A063395C1"/>
    <property type="gene ID" value="OE9A063395"/>
</dbReference>
<name>A0A8S0RDZ7_OLEEU</name>
<accession>A0A8S0RDZ7</accession>
<organism evidence="2 3">
    <name type="scientific">Olea europaea subsp. europaea</name>
    <dbReference type="NCBI Taxonomy" id="158383"/>
    <lineage>
        <taxon>Eukaryota</taxon>
        <taxon>Viridiplantae</taxon>
        <taxon>Streptophyta</taxon>
        <taxon>Embryophyta</taxon>
        <taxon>Tracheophyta</taxon>
        <taxon>Spermatophyta</taxon>
        <taxon>Magnoliopsida</taxon>
        <taxon>eudicotyledons</taxon>
        <taxon>Gunneridae</taxon>
        <taxon>Pentapetalae</taxon>
        <taxon>asterids</taxon>
        <taxon>lamiids</taxon>
        <taxon>Lamiales</taxon>
        <taxon>Oleaceae</taxon>
        <taxon>Oleeae</taxon>
        <taxon>Olea</taxon>
    </lineage>
</organism>
<feature type="compositionally biased region" description="Basic and acidic residues" evidence="1">
    <location>
        <begin position="7"/>
        <end position="17"/>
    </location>
</feature>
<proteinExistence type="predicted"/>
<dbReference type="Proteomes" id="UP000594638">
    <property type="component" value="Unassembled WGS sequence"/>
</dbReference>
<protein>
    <submittedName>
        <fullName evidence="2">Uncharacterized protein</fullName>
    </submittedName>
</protein>
<sequence length="297" mass="33574">MFKNNLKSRERASDRTRPSPSRSDSFDRDTRLADEELRTRYQSNPSRQSLDRDAEHRRYSPDHPESSAASSDREHGFLSHSLSPSVDSEESPPTSMNRLFDMYPSMLAILCSDSIRGLFETLRRRRAKKRNSVEMETLITIGVLQKDFEQWDDLLGKAGAAKLPGLAQDKPDPFKHAHKAIEYCCGLGQDTEDLWCSEDESDDNDSNLRIRSNESLQPLARSLAHHGFPMASDEDSFDASLDDVLRCRSSLENFVPGLELRIYMSSLGPDVSCSASVHVEPVHTTWVKKHTKQSGET</sequence>